<protein>
    <submittedName>
        <fullName evidence="2">GM12080</fullName>
    </submittedName>
</protein>
<dbReference type="Pfam" id="PF07679">
    <property type="entry name" value="I-set"/>
    <property type="match status" value="1"/>
</dbReference>
<keyword evidence="3" id="KW-1185">Reference proteome</keyword>
<dbReference type="PhylomeDB" id="B4IQK5"/>
<organism evidence="3">
    <name type="scientific">Drosophila sechellia</name>
    <name type="common">Fruit fly</name>
    <dbReference type="NCBI Taxonomy" id="7238"/>
    <lineage>
        <taxon>Eukaryota</taxon>
        <taxon>Metazoa</taxon>
        <taxon>Ecdysozoa</taxon>
        <taxon>Arthropoda</taxon>
        <taxon>Hexapoda</taxon>
        <taxon>Insecta</taxon>
        <taxon>Pterygota</taxon>
        <taxon>Neoptera</taxon>
        <taxon>Endopterygota</taxon>
        <taxon>Diptera</taxon>
        <taxon>Brachycera</taxon>
        <taxon>Muscomorpha</taxon>
        <taxon>Ephydroidea</taxon>
        <taxon>Drosophilidae</taxon>
        <taxon>Drosophila</taxon>
        <taxon>Sophophora</taxon>
    </lineage>
</organism>
<evidence type="ECO:0000313" key="3">
    <source>
        <dbReference type="Proteomes" id="UP000001292"/>
    </source>
</evidence>
<dbReference type="AlphaFoldDB" id="B4IQK5"/>
<dbReference type="Gene3D" id="2.60.40.10">
    <property type="entry name" value="Immunoglobulins"/>
    <property type="match status" value="1"/>
</dbReference>
<dbReference type="GO" id="GO:0007444">
    <property type="term" value="P:imaginal disc development"/>
    <property type="evidence" value="ECO:0007669"/>
    <property type="project" value="EnsemblMetazoa"/>
</dbReference>
<dbReference type="InterPro" id="IPR007110">
    <property type="entry name" value="Ig-like_dom"/>
</dbReference>
<dbReference type="SUPFAM" id="SSF48726">
    <property type="entry name" value="Immunoglobulin"/>
    <property type="match status" value="1"/>
</dbReference>
<evidence type="ECO:0000313" key="2">
    <source>
        <dbReference type="EMBL" id="EDW44974.1"/>
    </source>
</evidence>
<dbReference type="OMA" id="KPKWPES"/>
<name>B4IQK5_DROSE</name>
<dbReference type="Proteomes" id="UP000001292">
    <property type="component" value="Unassembled WGS sequence"/>
</dbReference>
<dbReference type="HOGENOM" id="CLU_1645505_0_0_1"/>
<dbReference type="InterPro" id="IPR013098">
    <property type="entry name" value="Ig_I-set"/>
</dbReference>
<proteinExistence type="predicted"/>
<dbReference type="SMART" id="SM00408">
    <property type="entry name" value="IGc2"/>
    <property type="match status" value="1"/>
</dbReference>
<gene>
    <name evidence="2" type="primary">Dsec\GM12080</name>
    <name evidence="2" type="ORF">Dsec_GM12080</name>
</gene>
<evidence type="ECO:0000259" key="1">
    <source>
        <dbReference type="PROSITE" id="PS50835"/>
    </source>
</evidence>
<dbReference type="SMR" id="B4IQK5"/>
<sequence>MPVQYAYVGGAVNLSCDAMGEPPPSFTWLHNNKGIVGFNHRIFVADYGATLQLQMKNASQFGDYKCKVANPLGMLERVIKLRPGAKPLGPRRFQLKKLYTNGFELDIQTPRMSNVSDEMQIYGYRVAYMSDTEFKFSAGNWSYAKQRDFSFHGGECPVQYC</sequence>
<accession>B4IQK5</accession>
<feature type="domain" description="Ig-like" evidence="1">
    <location>
        <begin position="1"/>
        <end position="70"/>
    </location>
</feature>
<dbReference type="InterPro" id="IPR003598">
    <property type="entry name" value="Ig_sub2"/>
</dbReference>
<dbReference type="EMBL" id="CH688682">
    <property type="protein sequence ID" value="EDW44974.1"/>
    <property type="molecule type" value="Genomic_DNA"/>
</dbReference>
<dbReference type="GO" id="GO:0042059">
    <property type="term" value="P:negative regulation of epidermal growth factor receptor signaling pathway"/>
    <property type="evidence" value="ECO:0007669"/>
    <property type="project" value="EnsemblMetazoa"/>
</dbReference>
<dbReference type="STRING" id="7238.B4IQK5"/>
<dbReference type="PROSITE" id="PS50835">
    <property type="entry name" value="IG_LIKE"/>
    <property type="match status" value="1"/>
</dbReference>
<reference evidence="2 3" key="1">
    <citation type="journal article" date="2007" name="Nature">
        <title>Evolution of genes and genomes on the Drosophila phylogeny.</title>
        <authorList>
            <consortium name="Drosophila 12 Genomes Consortium"/>
            <person name="Clark A.G."/>
            <person name="Eisen M.B."/>
            <person name="Smith D.R."/>
            <person name="Bergman C.M."/>
            <person name="Oliver B."/>
            <person name="Markow T.A."/>
            <person name="Kaufman T.C."/>
            <person name="Kellis M."/>
            <person name="Gelbart W."/>
            <person name="Iyer V.N."/>
            <person name="Pollard D.A."/>
            <person name="Sackton T.B."/>
            <person name="Larracuente A.M."/>
            <person name="Singh N.D."/>
            <person name="Abad J.P."/>
            <person name="Abt D.N."/>
            <person name="Adryan B."/>
            <person name="Aguade M."/>
            <person name="Akashi H."/>
            <person name="Anderson W.W."/>
            <person name="Aquadro C.F."/>
            <person name="Ardell D.H."/>
            <person name="Arguello R."/>
            <person name="Artieri C.G."/>
            <person name="Barbash D.A."/>
            <person name="Barker D."/>
            <person name="Barsanti P."/>
            <person name="Batterham P."/>
            <person name="Batzoglou S."/>
            <person name="Begun D."/>
            <person name="Bhutkar A."/>
            <person name="Blanco E."/>
            <person name="Bosak S.A."/>
            <person name="Bradley R.K."/>
            <person name="Brand A.D."/>
            <person name="Brent M.R."/>
            <person name="Brooks A.N."/>
            <person name="Brown R.H."/>
            <person name="Butlin R.K."/>
            <person name="Caggese C."/>
            <person name="Calvi B.R."/>
            <person name="Bernardo de Carvalho A."/>
            <person name="Caspi A."/>
            <person name="Castrezana S."/>
            <person name="Celniker S.E."/>
            <person name="Chang J.L."/>
            <person name="Chapple C."/>
            <person name="Chatterji S."/>
            <person name="Chinwalla A."/>
            <person name="Civetta A."/>
            <person name="Clifton S.W."/>
            <person name="Comeron J.M."/>
            <person name="Costello J.C."/>
            <person name="Coyne J.A."/>
            <person name="Daub J."/>
            <person name="David R.G."/>
            <person name="Delcher A.L."/>
            <person name="Delehaunty K."/>
            <person name="Do C.B."/>
            <person name="Ebling H."/>
            <person name="Edwards K."/>
            <person name="Eickbush T."/>
            <person name="Evans J.D."/>
            <person name="Filipski A."/>
            <person name="Findeiss S."/>
            <person name="Freyhult E."/>
            <person name="Fulton L."/>
            <person name="Fulton R."/>
            <person name="Garcia A.C."/>
            <person name="Gardiner A."/>
            <person name="Garfield D.A."/>
            <person name="Garvin B.E."/>
            <person name="Gibson G."/>
            <person name="Gilbert D."/>
            <person name="Gnerre S."/>
            <person name="Godfrey J."/>
            <person name="Good R."/>
            <person name="Gotea V."/>
            <person name="Gravely B."/>
            <person name="Greenberg A.J."/>
            <person name="Griffiths-Jones S."/>
            <person name="Gross S."/>
            <person name="Guigo R."/>
            <person name="Gustafson E.A."/>
            <person name="Haerty W."/>
            <person name="Hahn M.W."/>
            <person name="Halligan D.L."/>
            <person name="Halpern A.L."/>
            <person name="Halter G.M."/>
            <person name="Han M.V."/>
            <person name="Heger A."/>
            <person name="Hillier L."/>
            <person name="Hinrichs A.S."/>
            <person name="Holmes I."/>
            <person name="Hoskins R.A."/>
            <person name="Hubisz M.J."/>
            <person name="Hultmark D."/>
            <person name="Huntley M.A."/>
            <person name="Jaffe D.B."/>
            <person name="Jagadeeshan S."/>
            <person name="Jeck W.R."/>
            <person name="Johnson J."/>
            <person name="Jones C.D."/>
            <person name="Jordan W.C."/>
            <person name="Karpen G.H."/>
            <person name="Kataoka E."/>
            <person name="Keightley P.D."/>
            <person name="Kheradpour P."/>
            <person name="Kirkness E.F."/>
            <person name="Koerich L.B."/>
            <person name="Kristiansen K."/>
            <person name="Kudrna D."/>
            <person name="Kulathinal R.J."/>
            <person name="Kumar S."/>
            <person name="Kwok R."/>
            <person name="Lander E."/>
            <person name="Langley C.H."/>
            <person name="Lapoint R."/>
            <person name="Lazzaro B.P."/>
            <person name="Lee S.J."/>
            <person name="Levesque L."/>
            <person name="Li R."/>
            <person name="Lin C.F."/>
            <person name="Lin M.F."/>
            <person name="Lindblad-Toh K."/>
            <person name="Llopart A."/>
            <person name="Long M."/>
            <person name="Low L."/>
            <person name="Lozovsky E."/>
            <person name="Lu J."/>
            <person name="Luo M."/>
            <person name="Machado C.A."/>
            <person name="Makalowski W."/>
            <person name="Marzo M."/>
            <person name="Matsuda M."/>
            <person name="Matzkin L."/>
            <person name="McAllister B."/>
            <person name="McBride C.S."/>
            <person name="McKernan B."/>
            <person name="McKernan K."/>
            <person name="Mendez-Lago M."/>
            <person name="Minx P."/>
            <person name="Mollenhauer M.U."/>
            <person name="Montooth K."/>
            <person name="Mount S.M."/>
            <person name="Mu X."/>
            <person name="Myers E."/>
            <person name="Negre B."/>
            <person name="Newfeld S."/>
            <person name="Nielsen R."/>
            <person name="Noor M.A."/>
            <person name="O'Grady P."/>
            <person name="Pachter L."/>
            <person name="Papaceit M."/>
            <person name="Parisi M.J."/>
            <person name="Parisi M."/>
            <person name="Parts L."/>
            <person name="Pedersen J.S."/>
            <person name="Pesole G."/>
            <person name="Phillippy A.M."/>
            <person name="Ponting C.P."/>
            <person name="Pop M."/>
            <person name="Porcelli D."/>
            <person name="Powell J.R."/>
            <person name="Prohaska S."/>
            <person name="Pruitt K."/>
            <person name="Puig M."/>
            <person name="Quesneville H."/>
            <person name="Ram K.R."/>
            <person name="Rand D."/>
            <person name="Rasmussen M.D."/>
            <person name="Reed L.K."/>
            <person name="Reenan R."/>
            <person name="Reily A."/>
            <person name="Remington K.A."/>
            <person name="Rieger T.T."/>
            <person name="Ritchie M.G."/>
            <person name="Robin C."/>
            <person name="Rogers Y.H."/>
            <person name="Rohde C."/>
            <person name="Rozas J."/>
            <person name="Rubenfield M.J."/>
            <person name="Ruiz A."/>
            <person name="Russo S."/>
            <person name="Salzberg S.L."/>
            <person name="Sanchez-Gracia A."/>
            <person name="Saranga D.J."/>
            <person name="Sato H."/>
            <person name="Schaeffer S.W."/>
            <person name="Schatz M.C."/>
            <person name="Schlenke T."/>
            <person name="Schwartz R."/>
            <person name="Segarra C."/>
            <person name="Singh R.S."/>
            <person name="Sirot L."/>
            <person name="Sirota M."/>
            <person name="Sisneros N.B."/>
            <person name="Smith C.D."/>
            <person name="Smith T.F."/>
            <person name="Spieth J."/>
            <person name="Stage D.E."/>
            <person name="Stark A."/>
            <person name="Stephan W."/>
            <person name="Strausberg R.L."/>
            <person name="Strempel S."/>
            <person name="Sturgill D."/>
            <person name="Sutton G."/>
            <person name="Sutton G.G."/>
            <person name="Tao W."/>
            <person name="Teichmann S."/>
            <person name="Tobari Y.N."/>
            <person name="Tomimura Y."/>
            <person name="Tsolas J.M."/>
            <person name="Valente V.L."/>
            <person name="Venter E."/>
            <person name="Venter J.C."/>
            <person name="Vicario S."/>
            <person name="Vieira F.G."/>
            <person name="Vilella A.J."/>
            <person name="Villasante A."/>
            <person name="Walenz B."/>
            <person name="Wang J."/>
            <person name="Wasserman M."/>
            <person name="Watts T."/>
            <person name="Wilson D."/>
            <person name="Wilson R.K."/>
            <person name="Wing R.A."/>
            <person name="Wolfner M.F."/>
            <person name="Wong A."/>
            <person name="Wong G.K."/>
            <person name="Wu C.I."/>
            <person name="Wu G."/>
            <person name="Yamamoto D."/>
            <person name="Yang H.P."/>
            <person name="Yang S.P."/>
            <person name="Yorke J.A."/>
            <person name="Yoshida K."/>
            <person name="Zdobnov E."/>
            <person name="Zhang P."/>
            <person name="Zhang Y."/>
            <person name="Zimin A.V."/>
            <person name="Baldwin J."/>
            <person name="Abdouelleil A."/>
            <person name="Abdulkadir J."/>
            <person name="Abebe A."/>
            <person name="Abera B."/>
            <person name="Abreu J."/>
            <person name="Acer S.C."/>
            <person name="Aftuck L."/>
            <person name="Alexander A."/>
            <person name="An P."/>
            <person name="Anderson E."/>
            <person name="Anderson S."/>
            <person name="Arachi H."/>
            <person name="Azer M."/>
            <person name="Bachantsang P."/>
            <person name="Barry A."/>
            <person name="Bayul T."/>
            <person name="Berlin A."/>
            <person name="Bessette D."/>
            <person name="Bloom T."/>
            <person name="Blye J."/>
            <person name="Boguslavskiy L."/>
            <person name="Bonnet C."/>
            <person name="Boukhgalter B."/>
            <person name="Bourzgui I."/>
            <person name="Brown A."/>
            <person name="Cahill P."/>
            <person name="Channer S."/>
            <person name="Cheshatsang Y."/>
            <person name="Chuda L."/>
            <person name="Citroen M."/>
            <person name="Collymore A."/>
            <person name="Cooke P."/>
            <person name="Costello M."/>
            <person name="D'Aco K."/>
            <person name="Daza R."/>
            <person name="De Haan G."/>
            <person name="DeGray S."/>
            <person name="DeMaso C."/>
            <person name="Dhargay N."/>
            <person name="Dooley K."/>
            <person name="Dooley E."/>
            <person name="Doricent M."/>
            <person name="Dorje P."/>
            <person name="Dorjee K."/>
            <person name="Dupes A."/>
            <person name="Elong R."/>
            <person name="Falk J."/>
            <person name="Farina A."/>
            <person name="Faro S."/>
            <person name="Ferguson D."/>
            <person name="Fisher S."/>
            <person name="Foley C.D."/>
            <person name="Franke A."/>
            <person name="Friedrich D."/>
            <person name="Gadbois L."/>
            <person name="Gearin G."/>
            <person name="Gearin C.R."/>
            <person name="Giannoukos G."/>
            <person name="Goode T."/>
            <person name="Graham J."/>
            <person name="Grandbois E."/>
            <person name="Grewal S."/>
            <person name="Gyaltsen K."/>
            <person name="Hafez N."/>
            <person name="Hagos B."/>
            <person name="Hall J."/>
            <person name="Henson C."/>
            <person name="Hollinger A."/>
            <person name="Honan T."/>
            <person name="Huard M.D."/>
            <person name="Hughes L."/>
            <person name="Hurhula B."/>
            <person name="Husby M.E."/>
            <person name="Kamat A."/>
            <person name="Kanga B."/>
            <person name="Kashin S."/>
            <person name="Khazanovich D."/>
            <person name="Kisner P."/>
            <person name="Lance K."/>
            <person name="Lara M."/>
            <person name="Lee W."/>
            <person name="Lennon N."/>
            <person name="Letendre F."/>
            <person name="LeVine R."/>
            <person name="Lipovsky A."/>
            <person name="Liu X."/>
            <person name="Liu J."/>
            <person name="Liu S."/>
            <person name="Lokyitsang T."/>
            <person name="Lokyitsang Y."/>
            <person name="Lubonja R."/>
            <person name="Lui A."/>
            <person name="MacDonald P."/>
            <person name="Magnisalis V."/>
            <person name="Maru K."/>
            <person name="Matthews C."/>
            <person name="McCusker W."/>
            <person name="McDonough S."/>
            <person name="Mehta T."/>
            <person name="Meldrim J."/>
            <person name="Meneus L."/>
            <person name="Mihai O."/>
            <person name="Mihalev A."/>
            <person name="Mihova T."/>
            <person name="Mittelman R."/>
            <person name="Mlenga V."/>
            <person name="Montmayeur A."/>
            <person name="Mulrain L."/>
            <person name="Navidi A."/>
            <person name="Naylor J."/>
            <person name="Negash T."/>
            <person name="Nguyen T."/>
            <person name="Nguyen N."/>
            <person name="Nicol R."/>
            <person name="Norbu C."/>
            <person name="Norbu N."/>
            <person name="Novod N."/>
            <person name="O'Neill B."/>
            <person name="Osman S."/>
            <person name="Markiewicz E."/>
            <person name="Oyono O.L."/>
            <person name="Patti C."/>
            <person name="Phunkhang P."/>
            <person name="Pierre F."/>
            <person name="Priest M."/>
            <person name="Raghuraman S."/>
            <person name="Rege F."/>
            <person name="Reyes R."/>
            <person name="Rise C."/>
            <person name="Rogov P."/>
            <person name="Ross K."/>
            <person name="Ryan E."/>
            <person name="Settipalli S."/>
            <person name="Shea T."/>
            <person name="Sherpa N."/>
            <person name="Shi L."/>
            <person name="Shih D."/>
            <person name="Sparrow T."/>
            <person name="Spaulding J."/>
            <person name="Stalker J."/>
            <person name="Stange-Thomann N."/>
            <person name="Stavropoulos S."/>
            <person name="Stone C."/>
            <person name="Strader C."/>
            <person name="Tesfaye S."/>
            <person name="Thomson T."/>
            <person name="Thoulutsang Y."/>
            <person name="Thoulutsang D."/>
            <person name="Topham K."/>
            <person name="Topping I."/>
            <person name="Tsamla T."/>
            <person name="Vassiliev H."/>
            <person name="Vo A."/>
            <person name="Wangchuk T."/>
            <person name="Wangdi T."/>
            <person name="Weiand M."/>
            <person name="Wilkinson J."/>
            <person name="Wilson A."/>
            <person name="Yadav S."/>
            <person name="Young G."/>
            <person name="Yu Q."/>
            <person name="Zembek L."/>
            <person name="Zhong D."/>
            <person name="Zimmer A."/>
            <person name="Zwirko Z."/>
            <person name="Jaffe D.B."/>
            <person name="Alvarez P."/>
            <person name="Brockman W."/>
            <person name="Butler J."/>
            <person name="Chin C."/>
            <person name="Gnerre S."/>
            <person name="Grabherr M."/>
            <person name="Kleber M."/>
            <person name="Mauceli E."/>
            <person name="MacCallum I."/>
        </authorList>
    </citation>
    <scope>NUCLEOTIDE SEQUENCE [LARGE SCALE GENOMIC DNA]</scope>
    <source>
        <strain evidence="3">Rob3c / Tucson 14021-0248.25</strain>
    </source>
</reference>
<dbReference type="InterPro" id="IPR013783">
    <property type="entry name" value="Ig-like_fold"/>
</dbReference>
<dbReference type="InterPro" id="IPR036179">
    <property type="entry name" value="Ig-like_dom_sf"/>
</dbReference>